<dbReference type="OrthoDB" id="2631894at2759"/>
<keyword evidence="2" id="KW-1185">Reference proteome</keyword>
<evidence type="ECO:0000313" key="1">
    <source>
        <dbReference type="EMBL" id="KIK99284.1"/>
    </source>
</evidence>
<sequence length="284" mass="33179">MSFKHQHWVWLSPETREMPTKKPPMRMPHFQIRQASLLRLEAKMGSSQFARFTCMVRSTVKDCLNDLVRVEDQEPGALEMFLNTVNERDPTVAEKYEYSWVVLAYLELYINSRRRHVWYQDRHHGERQRFMRCPEPIWKRFAQAQLSGVRLQRNSQACPRAASLNPRLPRRARKNVLGTRTTDVRKPAATKEAAVDKLIDARQHSVTAGVDPVRDFLRAIRPPLEDFYSHFMDMGIKTSADLSTLFSWPIGDQESAMRMQFDQKMNFMQLNGLVVGLRERARSG</sequence>
<dbReference type="Proteomes" id="UP000054538">
    <property type="component" value="Unassembled WGS sequence"/>
</dbReference>
<gene>
    <name evidence="1" type="ORF">PAXRUDRAFT_552503</name>
</gene>
<dbReference type="EMBL" id="KN824864">
    <property type="protein sequence ID" value="KIK99284.1"/>
    <property type="molecule type" value="Genomic_DNA"/>
</dbReference>
<dbReference type="InParanoid" id="A0A0D0E9C2"/>
<reference evidence="2" key="2">
    <citation type="submission" date="2015-01" db="EMBL/GenBank/DDBJ databases">
        <title>Evolutionary Origins and Diversification of the Mycorrhizal Mutualists.</title>
        <authorList>
            <consortium name="DOE Joint Genome Institute"/>
            <consortium name="Mycorrhizal Genomics Consortium"/>
            <person name="Kohler A."/>
            <person name="Kuo A."/>
            <person name="Nagy L.G."/>
            <person name="Floudas D."/>
            <person name="Copeland A."/>
            <person name="Barry K.W."/>
            <person name="Cichocki N."/>
            <person name="Veneault-Fourrey C."/>
            <person name="LaButti K."/>
            <person name="Lindquist E.A."/>
            <person name="Lipzen A."/>
            <person name="Lundell T."/>
            <person name="Morin E."/>
            <person name="Murat C."/>
            <person name="Riley R."/>
            <person name="Ohm R."/>
            <person name="Sun H."/>
            <person name="Tunlid A."/>
            <person name="Henrissat B."/>
            <person name="Grigoriev I.V."/>
            <person name="Hibbett D.S."/>
            <person name="Martin F."/>
        </authorList>
    </citation>
    <scope>NUCLEOTIDE SEQUENCE [LARGE SCALE GENOMIC DNA]</scope>
    <source>
        <strain evidence="2">Ve08.2h10</strain>
    </source>
</reference>
<protein>
    <submittedName>
        <fullName evidence="1">Uncharacterized protein</fullName>
    </submittedName>
</protein>
<reference evidence="1 2" key="1">
    <citation type="submission" date="2014-04" db="EMBL/GenBank/DDBJ databases">
        <authorList>
            <consortium name="DOE Joint Genome Institute"/>
            <person name="Kuo A."/>
            <person name="Kohler A."/>
            <person name="Jargeat P."/>
            <person name="Nagy L.G."/>
            <person name="Floudas D."/>
            <person name="Copeland A."/>
            <person name="Barry K.W."/>
            <person name="Cichocki N."/>
            <person name="Veneault-Fourrey C."/>
            <person name="LaButti K."/>
            <person name="Lindquist E.A."/>
            <person name="Lipzen A."/>
            <person name="Lundell T."/>
            <person name="Morin E."/>
            <person name="Murat C."/>
            <person name="Sun H."/>
            <person name="Tunlid A."/>
            <person name="Henrissat B."/>
            <person name="Grigoriev I.V."/>
            <person name="Hibbett D.S."/>
            <person name="Martin F."/>
            <person name="Nordberg H.P."/>
            <person name="Cantor M.N."/>
            <person name="Hua S.X."/>
        </authorList>
    </citation>
    <scope>NUCLEOTIDE SEQUENCE [LARGE SCALE GENOMIC DNA]</scope>
    <source>
        <strain evidence="1 2">Ve08.2h10</strain>
    </source>
</reference>
<evidence type="ECO:0000313" key="2">
    <source>
        <dbReference type="Proteomes" id="UP000054538"/>
    </source>
</evidence>
<name>A0A0D0E9C2_9AGAM</name>
<dbReference type="AlphaFoldDB" id="A0A0D0E9C2"/>
<organism evidence="1 2">
    <name type="scientific">Paxillus rubicundulus Ve08.2h10</name>
    <dbReference type="NCBI Taxonomy" id="930991"/>
    <lineage>
        <taxon>Eukaryota</taxon>
        <taxon>Fungi</taxon>
        <taxon>Dikarya</taxon>
        <taxon>Basidiomycota</taxon>
        <taxon>Agaricomycotina</taxon>
        <taxon>Agaricomycetes</taxon>
        <taxon>Agaricomycetidae</taxon>
        <taxon>Boletales</taxon>
        <taxon>Paxilineae</taxon>
        <taxon>Paxillaceae</taxon>
        <taxon>Paxillus</taxon>
    </lineage>
</organism>
<accession>A0A0D0E9C2</accession>
<proteinExistence type="predicted"/>
<dbReference type="HOGENOM" id="CLU_1023633_0_0_1"/>